<reference evidence="3" key="3">
    <citation type="submission" date="2023-05" db="EMBL/GenBank/DDBJ databases">
        <authorList>
            <person name="Smith C.H."/>
        </authorList>
    </citation>
    <scope>NUCLEOTIDE SEQUENCE</scope>
    <source>
        <strain evidence="3">CHS0354</strain>
        <tissue evidence="3">Mantle</tissue>
    </source>
</reference>
<evidence type="ECO:0000313" key="3">
    <source>
        <dbReference type="EMBL" id="KAK3585140.1"/>
    </source>
</evidence>
<name>A0AAE0S4I4_9BIVA</name>
<dbReference type="Proteomes" id="UP001195483">
    <property type="component" value="Unassembled WGS sequence"/>
</dbReference>
<proteinExistence type="predicted"/>
<dbReference type="SUPFAM" id="SSF53474">
    <property type="entry name" value="alpha/beta-Hydrolases"/>
    <property type="match status" value="1"/>
</dbReference>
<dbReference type="GO" id="GO:0004061">
    <property type="term" value="F:arylformamidase activity"/>
    <property type="evidence" value="ECO:0007669"/>
    <property type="project" value="TreeGrafter"/>
</dbReference>
<dbReference type="InterPro" id="IPR029058">
    <property type="entry name" value="AB_hydrolase_fold"/>
</dbReference>
<comment type="caution">
    <text evidence="3">The sequence shown here is derived from an EMBL/GenBank/DDBJ whole genome shotgun (WGS) entry which is preliminary data.</text>
</comment>
<dbReference type="Pfam" id="PF07859">
    <property type="entry name" value="Abhydrolase_3"/>
    <property type="match status" value="1"/>
</dbReference>
<evidence type="ECO:0000256" key="1">
    <source>
        <dbReference type="ARBA" id="ARBA00022801"/>
    </source>
</evidence>
<dbReference type="InterPro" id="IPR013094">
    <property type="entry name" value="AB_hydrolase_3"/>
</dbReference>
<gene>
    <name evidence="3" type="ORF">CHS0354_034269</name>
</gene>
<keyword evidence="1" id="KW-0378">Hydrolase</keyword>
<dbReference type="PANTHER" id="PTHR48081">
    <property type="entry name" value="AB HYDROLASE SUPERFAMILY PROTEIN C4A8.06C"/>
    <property type="match status" value="1"/>
</dbReference>
<sequence>MASREELGIAYSPSRFSHRYGPEEVVKLHVKTVTEGSKIAKETVEHEEGVVYGLSNNERLDIFAAQTLPGEAPIFVFIHGGYWQELGREMSSFMVPPIASAGAVCITVGYNLAPQASMDEIVTQIWHAMVYIISLAKRRGSSGIYLCGHSAGAHLAALMLAVDWMAECMSSNSLIKGAVLVSGIYDLRPLVNTYINDLIGMTEEDAWKNSPTQYLPKIIQSSQNRKILVTFAEHDPPSFKEQSQQFYQVLAAGGVNASLTVVPDTDHFSVIENFQQDSYILTMECRRLMGLNVDFVVQEMEKTGIT</sequence>
<evidence type="ECO:0000313" key="4">
    <source>
        <dbReference type="Proteomes" id="UP001195483"/>
    </source>
</evidence>
<organism evidence="3 4">
    <name type="scientific">Potamilus streckersoni</name>
    <dbReference type="NCBI Taxonomy" id="2493646"/>
    <lineage>
        <taxon>Eukaryota</taxon>
        <taxon>Metazoa</taxon>
        <taxon>Spiralia</taxon>
        <taxon>Lophotrochozoa</taxon>
        <taxon>Mollusca</taxon>
        <taxon>Bivalvia</taxon>
        <taxon>Autobranchia</taxon>
        <taxon>Heteroconchia</taxon>
        <taxon>Palaeoheterodonta</taxon>
        <taxon>Unionida</taxon>
        <taxon>Unionoidea</taxon>
        <taxon>Unionidae</taxon>
        <taxon>Ambleminae</taxon>
        <taxon>Lampsilini</taxon>
        <taxon>Potamilus</taxon>
    </lineage>
</organism>
<reference evidence="3" key="2">
    <citation type="journal article" date="2021" name="Genome Biol. Evol.">
        <title>Developing a high-quality reference genome for a parasitic bivalve with doubly uniparental inheritance (Bivalvia: Unionida).</title>
        <authorList>
            <person name="Smith C.H."/>
        </authorList>
    </citation>
    <scope>NUCLEOTIDE SEQUENCE</scope>
    <source>
        <strain evidence="3">CHS0354</strain>
        <tissue evidence="3">Mantle</tissue>
    </source>
</reference>
<dbReference type="AlphaFoldDB" id="A0AAE0S4I4"/>
<keyword evidence="4" id="KW-1185">Reference proteome</keyword>
<reference evidence="3" key="1">
    <citation type="journal article" date="2021" name="Genome Biol. Evol.">
        <title>A High-Quality Reference Genome for a Parasitic Bivalve with Doubly Uniparental Inheritance (Bivalvia: Unionida).</title>
        <authorList>
            <person name="Smith C.H."/>
        </authorList>
    </citation>
    <scope>NUCLEOTIDE SEQUENCE</scope>
    <source>
        <strain evidence="3">CHS0354</strain>
    </source>
</reference>
<dbReference type="Gene3D" id="3.40.50.1820">
    <property type="entry name" value="alpha/beta hydrolase"/>
    <property type="match status" value="1"/>
</dbReference>
<protein>
    <recommendedName>
        <fullName evidence="2">Alpha/beta hydrolase fold-3 domain-containing protein</fullName>
    </recommendedName>
</protein>
<dbReference type="EMBL" id="JAEAOA010002006">
    <property type="protein sequence ID" value="KAK3585140.1"/>
    <property type="molecule type" value="Genomic_DNA"/>
</dbReference>
<feature type="domain" description="Alpha/beta hydrolase fold-3" evidence="2">
    <location>
        <begin position="75"/>
        <end position="267"/>
    </location>
</feature>
<dbReference type="InterPro" id="IPR050300">
    <property type="entry name" value="GDXG_lipolytic_enzyme"/>
</dbReference>
<evidence type="ECO:0000259" key="2">
    <source>
        <dbReference type="Pfam" id="PF07859"/>
    </source>
</evidence>
<dbReference type="PANTHER" id="PTHR48081:SF33">
    <property type="entry name" value="KYNURENINE FORMAMIDASE"/>
    <property type="match status" value="1"/>
</dbReference>
<accession>A0AAE0S4I4</accession>